<name>A0A1Y2HPA8_9FUNG</name>
<evidence type="ECO:0000313" key="2">
    <source>
        <dbReference type="Proteomes" id="UP000193411"/>
    </source>
</evidence>
<dbReference type="PANTHER" id="PTHR36423">
    <property type="entry name" value="AFR070WP"/>
    <property type="match status" value="1"/>
</dbReference>
<dbReference type="EMBL" id="MCFL01000017">
    <property type="protein sequence ID" value="ORZ36438.1"/>
    <property type="molecule type" value="Genomic_DNA"/>
</dbReference>
<keyword evidence="2" id="KW-1185">Reference proteome</keyword>
<reference evidence="1 2" key="1">
    <citation type="submission" date="2016-07" db="EMBL/GenBank/DDBJ databases">
        <title>Pervasive Adenine N6-methylation of Active Genes in Fungi.</title>
        <authorList>
            <consortium name="DOE Joint Genome Institute"/>
            <person name="Mondo S.J."/>
            <person name="Dannebaum R.O."/>
            <person name="Kuo R.C."/>
            <person name="Labutti K."/>
            <person name="Haridas S."/>
            <person name="Kuo A."/>
            <person name="Salamov A."/>
            <person name="Ahrendt S.R."/>
            <person name="Lipzen A."/>
            <person name="Sullivan W."/>
            <person name="Andreopoulos W.B."/>
            <person name="Clum A."/>
            <person name="Lindquist E."/>
            <person name="Daum C."/>
            <person name="Ramamoorthy G.K."/>
            <person name="Gryganskyi A."/>
            <person name="Culley D."/>
            <person name="Magnuson J.K."/>
            <person name="James T.Y."/>
            <person name="O'Malley M.A."/>
            <person name="Stajich J.E."/>
            <person name="Spatafora J.W."/>
            <person name="Visel A."/>
            <person name="Grigoriev I.V."/>
        </authorList>
    </citation>
    <scope>NUCLEOTIDE SEQUENCE [LARGE SCALE GENOMIC DNA]</scope>
    <source>
        <strain evidence="1 2">PL171</strain>
    </source>
</reference>
<gene>
    <name evidence="1" type="ORF">BCR44DRAFT_122061</name>
</gene>
<dbReference type="Proteomes" id="UP000193411">
    <property type="component" value="Unassembled WGS sequence"/>
</dbReference>
<comment type="caution">
    <text evidence="1">The sequence shown here is derived from an EMBL/GenBank/DDBJ whole genome shotgun (WGS) entry which is preliminary data.</text>
</comment>
<dbReference type="InterPro" id="IPR014980">
    <property type="entry name" value="DOPA_dioxygen"/>
</dbReference>
<evidence type="ECO:0000313" key="1">
    <source>
        <dbReference type="EMBL" id="ORZ36438.1"/>
    </source>
</evidence>
<dbReference type="AlphaFoldDB" id="A0A1Y2HPA8"/>
<proteinExistence type="predicted"/>
<sequence length="140" mass="15976">MTSFFTDNTSPLASVAVSWPAPIHSYDVHVYYDLSQYEEAQQLKAKAQELFPNLPQSRMWERPIGPHSKPMWELDIHQAVDFARVVPWFAVNHGNLSVLVHPNTGDMVKDHTENAMWIGERVELDVAMLARAQAAHQIKK</sequence>
<dbReference type="OrthoDB" id="9970095at2759"/>
<dbReference type="SUPFAM" id="SSF143410">
    <property type="entry name" value="DOPA-like"/>
    <property type="match status" value="1"/>
</dbReference>
<dbReference type="Pfam" id="PF08883">
    <property type="entry name" value="DOPA_dioxygen"/>
    <property type="match status" value="1"/>
</dbReference>
<dbReference type="Gene3D" id="3.30.70.1240">
    <property type="entry name" value="DOPA-like domains"/>
    <property type="match status" value="1"/>
</dbReference>
<protein>
    <submittedName>
        <fullName evidence="1">DOPA-like domain-containing protein</fullName>
    </submittedName>
</protein>
<organism evidence="1 2">
    <name type="scientific">Catenaria anguillulae PL171</name>
    <dbReference type="NCBI Taxonomy" id="765915"/>
    <lineage>
        <taxon>Eukaryota</taxon>
        <taxon>Fungi</taxon>
        <taxon>Fungi incertae sedis</taxon>
        <taxon>Blastocladiomycota</taxon>
        <taxon>Blastocladiomycetes</taxon>
        <taxon>Blastocladiales</taxon>
        <taxon>Catenariaceae</taxon>
        <taxon>Catenaria</taxon>
    </lineage>
</organism>
<dbReference type="PANTHER" id="PTHR36423:SF2">
    <property type="entry name" value="AFR070WP"/>
    <property type="match status" value="1"/>
</dbReference>
<accession>A0A1Y2HPA8</accession>
<dbReference type="InterPro" id="IPR023389">
    <property type="entry name" value="DOPA-like_sf"/>
</dbReference>